<keyword evidence="3" id="KW-1185">Reference proteome</keyword>
<dbReference type="EMBL" id="BNCO01000041">
    <property type="protein sequence ID" value="GIL60758.1"/>
    <property type="molecule type" value="Genomic_DNA"/>
</dbReference>
<gene>
    <name evidence="2" type="ORF">Vafri_15289</name>
</gene>
<sequence length="106" mass="11573">MTSHHAQLKTPASSDDPAQAQQASSSHMPYNHRAAQEKCMCPRCFPPQSPKGLNPLVTRPSFHPAPHRLRFSIPLSNLYLASQNPAATLAPAHGINMLRIGTLMQP</sequence>
<evidence type="ECO:0000313" key="2">
    <source>
        <dbReference type="EMBL" id="GIL60758.1"/>
    </source>
</evidence>
<organism evidence="2 3">
    <name type="scientific">Volvox africanus</name>
    <dbReference type="NCBI Taxonomy" id="51714"/>
    <lineage>
        <taxon>Eukaryota</taxon>
        <taxon>Viridiplantae</taxon>
        <taxon>Chlorophyta</taxon>
        <taxon>core chlorophytes</taxon>
        <taxon>Chlorophyceae</taxon>
        <taxon>CS clade</taxon>
        <taxon>Chlamydomonadales</taxon>
        <taxon>Volvocaceae</taxon>
        <taxon>Volvox</taxon>
    </lineage>
</organism>
<dbReference type="AlphaFoldDB" id="A0A8J4F7Q2"/>
<proteinExistence type="predicted"/>
<evidence type="ECO:0000313" key="3">
    <source>
        <dbReference type="Proteomes" id="UP000747399"/>
    </source>
</evidence>
<comment type="caution">
    <text evidence="2">The sequence shown here is derived from an EMBL/GenBank/DDBJ whole genome shotgun (WGS) entry which is preliminary data.</text>
</comment>
<evidence type="ECO:0000256" key="1">
    <source>
        <dbReference type="SAM" id="MobiDB-lite"/>
    </source>
</evidence>
<feature type="region of interest" description="Disordered" evidence="1">
    <location>
        <begin position="1"/>
        <end position="32"/>
    </location>
</feature>
<protein>
    <submittedName>
        <fullName evidence="2">Uncharacterized protein</fullName>
    </submittedName>
</protein>
<accession>A0A8J4F7Q2</accession>
<feature type="compositionally biased region" description="Low complexity" evidence="1">
    <location>
        <begin position="11"/>
        <end position="26"/>
    </location>
</feature>
<dbReference type="Proteomes" id="UP000747399">
    <property type="component" value="Unassembled WGS sequence"/>
</dbReference>
<reference evidence="2" key="1">
    <citation type="journal article" date="2021" name="Proc. Natl. Acad. Sci. U.S.A.">
        <title>Three genomes in the algal genus Volvox reveal the fate of a haploid sex-determining region after a transition to homothallism.</title>
        <authorList>
            <person name="Yamamoto K."/>
            <person name="Hamaji T."/>
            <person name="Kawai-Toyooka H."/>
            <person name="Matsuzaki R."/>
            <person name="Takahashi F."/>
            <person name="Nishimura Y."/>
            <person name="Kawachi M."/>
            <person name="Noguchi H."/>
            <person name="Minakuchi Y."/>
            <person name="Umen J.G."/>
            <person name="Toyoda A."/>
            <person name="Nozaki H."/>
        </authorList>
    </citation>
    <scope>NUCLEOTIDE SEQUENCE</scope>
    <source>
        <strain evidence="2">NIES-3780</strain>
    </source>
</reference>
<name>A0A8J4F7Q2_9CHLO</name>